<dbReference type="InterPro" id="IPR005158">
    <property type="entry name" value="BTAD"/>
</dbReference>
<evidence type="ECO:0000256" key="7">
    <source>
        <dbReference type="PROSITE-ProRule" id="PRU01091"/>
    </source>
</evidence>
<dbReference type="InterPro" id="IPR011990">
    <property type="entry name" value="TPR-like_helical_dom_sf"/>
</dbReference>
<evidence type="ECO:0000256" key="6">
    <source>
        <dbReference type="PROSITE-ProRule" id="PRU00339"/>
    </source>
</evidence>
<keyword evidence="5" id="KW-0804">Transcription</keyword>
<dbReference type="SMART" id="SM01043">
    <property type="entry name" value="BTAD"/>
    <property type="match status" value="1"/>
</dbReference>
<dbReference type="SUPFAM" id="SSF52540">
    <property type="entry name" value="P-loop containing nucleoside triphosphate hydrolases"/>
    <property type="match status" value="1"/>
</dbReference>
<dbReference type="STRING" id="1048205.AB852_30655"/>
<evidence type="ECO:0000256" key="5">
    <source>
        <dbReference type="ARBA" id="ARBA00023163"/>
    </source>
</evidence>
<dbReference type="CDD" id="cd15831">
    <property type="entry name" value="BTAD"/>
    <property type="match status" value="1"/>
</dbReference>
<dbReference type="InterPro" id="IPR027417">
    <property type="entry name" value="P-loop_NTPase"/>
</dbReference>
<feature type="repeat" description="TPR" evidence="6">
    <location>
        <begin position="833"/>
        <end position="866"/>
    </location>
</feature>
<evidence type="ECO:0000256" key="3">
    <source>
        <dbReference type="ARBA" id="ARBA00023015"/>
    </source>
</evidence>
<dbReference type="AlphaFoldDB" id="A0A1Q4V0B5"/>
<dbReference type="PANTHER" id="PTHR35807">
    <property type="entry name" value="TRANSCRIPTIONAL REGULATOR REDD-RELATED"/>
    <property type="match status" value="1"/>
</dbReference>
<sequence>MRFALLGPLEVTLDGRHLALGSIKQRLLLATLLSRPSRTVPTGVLVAALWGEDPPASAAANLRTYARGLRGALGGDGSWDGMPHTRGGYLLRVPPGGTDVERFDEAAFRGRRALAADDPSLAREELSRALAVWRGRVLEGLVLPDVLESWATGLEERRCHTEEDHAQALLAEGDLSQAVLRMRKLVASHPSRQRAWGHLMLGLYRVGDVGGALEAYREVRDTLVRETGLEPGPELTRLHADILKQRSTATVGDSPPPPPRPRQLPLITPDFVGREEALAALDAGLHRADGETPGVVITAVSGMAGVGKTTLALHWAHRVADRFPDGQLHVDLRGYDESGVVSASDALQGFVQALGVPQARIPSGTQARAGLFRSLLATRRMLVVLDNARDSAHVRPLLPGAGNSVVVVTSRNRLAGLVTSEGARSLTLDVLSATESARMLARRVGPRVEAEPDAAADIVTLTGRLPLALAVVAARVANHPAFPLHAFAAELRPSGALLDVLEDGDAQRVLSWSYLALTEEAARLFRLLGLHPGPDLTLDAAAALAGAPAHSVRPLLRELTRLHLLTEHRPGRYLFHDLLRTYASALVRTTEPSAGVLQARERFYDHCLHRAHAAAVLVQPQWPAVVPVPPLPSNSGDRARDAEAALGWFADERQVLLRTVAQAAARGFETYSWQLAWALTAYLAPLGLWQDQRAVQETALATAERSGEEVGEAMACRLLARAEARLGALDTAERLLRRALGLYERLGEHNGQAQTLHNYVELCYMGGRLAEALEHGREALRLYGLSGNRDGEARTLNAMGWLHAAEGDHPAAIDHCTRALDRQRQAGDRNGQAATLDSLGFAYHHLARYDRAVACYEEAIALFRSSADRYHEAETLVRLGDTHLVTGRPAAAEEVWGRAAAMFDALWDPEAETVRKRLAELRNPRQQD</sequence>
<dbReference type="Gene3D" id="3.40.50.300">
    <property type="entry name" value="P-loop containing nucleotide triphosphate hydrolases"/>
    <property type="match status" value="1"/>
</dbReference>
<evidence type="ECO:0000259" key="8">
    <source>
        <dbReference type="PROSITE" id="PS51755"/>
    </source>
</evidence>
<reference evidence="9 10" key="1">
    <citation type="submission" date="2015-06" db="EMBL/GenBank/DDBJ databases">
        <title>Cloning and characterization of the uncialamcin biosynthetic gene cluster.</title>
        <authorList>
            <person name="Yan X."/>
            <person name="Huang T."/>
            <person name="Ge H."/>
            <person name="Shen B."/>
        </authorList>
    </citation>
    <scope>NUCLEOTIDE SEQUENCE [LARGE SCALE GENOMIC DNA]</scope>
    <source>
        <strain evidence="9 10">DCA2648</strain>
    </source>
</reference>
<dbReference type="PROSITE" id="PS51755">
    <property type="entry name" value="OMPR_PHOB"/>
    <property type="match status" value="1"/>
</dbReference>
<dbReference type="PANTHER" id="PTHR35807:SF1">
    <property type="entry name" value="TRANSCRIPTIONAL REGULATOR REDD"/>
    <property type="match status" value="1"/>
</dbReference>
<dbReference type="InterPro" id="IPR002182">
    <property type="entry name" value="NB-ARC"/>
</dbReference>
<dbReference type="GO" id="GO:0003677">
    <property type="term" value="F:DNA binding"/>
    <property type="evidence" value="ECO:0007669"/>
    <property type="project" value="UniProtKB-UniRule"/>
</dbReference>
<proteinExistence type="inferred from homology"/>
<evidence type="ECO:0000313" key="9">
    <source>
        <dbReference type="EMBL" id="OKH91332.1"/>
    </source>
</evidence>
<dbReference type="GO" id="GO:0000160">
    <property type="term" value="P:phosphorelay signal transduction system"/>
    <property type="evidence" value="ECO:0007669"/>
    <property type="project" value="UniProtKB-KW"/>
</dbReference>
<dbReference type="Pfam" id="PF03704">
    <property type="entry name" value="BTAD"/>
    <property type="match status" value="1"/>
</dbReference>
<evidence type="ECO:0000256" key="2">
    <source>
        <dbReference type="ARBA" id="ARBA00023012"/>
    </source>
</evidence>
<dbReference type="InterPro" id="IPR001867">
    <property type="entry name" value="OmpR/PhoB-type_DNA-bd"/>
</dbReference>
<accession>A0A1Q4V0B5</accession>
<dbReference type="InterPro" id="IPR016032">
    <property type="entry name" value="Sig_transdc_resp-reg_C-effctor"/>
</dbReference>
<gene>
    <name evidence="9" type="ORF">AB852_30655</name>
</gene>
<dbReference type="InterPro" id="IPR036388">
    <property type="entry name" value="WH-like_DNA-bd_sf"/>
</dbReference>
<organism evidence="9 10">
    <name type="scientific">Streptomyces uncialis</name>
    <dbReference type="NCBI Taxonomy" id="1048205"/>
    <lineage>
        <taxon>Bacteria</taxon>
        <taxon>Bacillati</taxon>
        <taxon>Actinomycetota</taxon>
        <taxon>Actinomycetes</taxon>
        <taxon>Kitasatosporales</taxon>
        <taxon>Streptomycetaceae</taxon>
        <taxon>Streptomyces</taxon>
    </lineage>
</organism>
<protein>
    <submittedName>
        <fullName evidence="9">SARP family transcriptional regulator</fullName>
    </submittedName>
</protein>
<dbReference type="InterPro" id="IPR051677">
    <property type="entry name" value="AfsR-DnrI-RedD_regulator"/>
</dbReference>
<dbReference type="Gene3D" id="1.25.40.10">
    <property type="entry name" value="Tetratricopeptide repeat domain"/>
    <property type="match status" value="2"/>
</dbReference>
<evidence type="ECO:0000313" key="10">
    <source>
        <dbReference type="Proteomes" id="UP000186455"/>
    </source>
</evidence>
<keyword evidence="6" id="KW-0802">TPR repeat</keyword>
<dbReference type="SUPFAM" id="SSF48452">
    <property type="entry name" value="TPR-like"/>
    <property type="match status" value="2"/>
</dbReference>
<dbReference type="SMART" id="SM00862">
    <property type="entry name" value="Trans_reg_C"/>
    <property type="match status" value="1"/>
</dbReference>
<keyword evidence="3" id="KW-0805">Transcription regulation</keyword>
<feature type="DNA-binding region" description="OmpR/PhoB-type" evidence="7">
    <location>
        <begin position="1"/>
        <end position="102"/>
    </location>
</feature>
<dbReference type="Pfam" id="PF00931">
    <property type="entry name" value="NB-ARC"/>
    <property type="match status" value="1"/>
</dbReference>
<dbReference type="PROSITE" id="PS50005">
    <property type="entry name" value="TPR"/>
    <property type="match status" value="1"/>
</dbReference>
<comment type="similarity">
    <text evidence="1">Belongs to the AfsR/DnrI/RedD regulatory family.</text>
</comment>
<dbReference type="EMBL" id="LFBV01000010">
    <property type="protein sequence ID" value="OKH91332.1"/>
    <property type="molecule type" value="Genomic_DNA"/>
</dbReference>
<dbReference type="PRINTS" id="PR00364">
    <property type="entry name" value="DISEASERSIST"/>
</dbReference>
<evidence type="ECO:0000256" key="1">
    <source>
        <dbReference type="ARBA" id="ARBA00005820"/>
    </source>
</evidence>
<comment type="caution">
    <text evidence="9">The sequence shown here is derived from an EMBL/GenBank/DDBJ whole genome shotgun (WGS) entry which is preliminary data.</text>
</comment>
<name>A0A1Q4V0B5_9ACTN</name>
<dbReference type="GO" id="GO:0006355">
    <property type="term" value="P:regulation of DNA-templated transcription"/>
    <property type="evidence" value="ECO:0007669"/>
    <property type="project" value="InterPro"/>
</dbReference>
<dbReference type="GO" id="GO:0043531">
    <property type="term" value="F:ADP binding"/>
    <property type="evidence" value="ECO:0007669"/>
    <property type="project" value="InterPro"/>
</dbReference>
<dbReference type="InterPro" id="IPR019734">
    <property type="entry name" value="TPR_rpt"/>
</dbReference>
<dbReference type="Proteomes" id="UP000186455">
    <property type="component" value="Unassembled WGS sequence"/>
</dbReference>
<dbReference type="SMART" id="SM00028">
    <property type="entry name" value="TPR"/>
    <property type="match status" value="5"/>
</dbReference>
<dbReference type="SUPFAM" id="SSF46894">
    <property type="entry name" value="C-terminal effector domain of the bipartite response regulators"/>
    <property type="match status" value="1"/>
</dbReference>
<keyword evidence="2" id="KW-0902">Two-component regulatory system</keyword>
<evidence type="ECO:0000256" key="4">
    <source>
        <dbReference type="ARBA" id="ARBA00023125"/>
    </source>
</evidence>
<keyword evidence="4 7" id="KW-0238">DNA-binding</keyword>
<dbReference type="Gene3D" id="1.10.10.10">
    <property type="entry name" value="Winged helix-like DNA-binding domain superfamily/Winged helix DNA-binding domain"/>
    <property type="match status" value="1"/>
</dbReference>
<keyword evidence="10" id="KW-1185">Reference proteome</keyword>
<dbReference type="Pfam" id="PF13424">
    <property type="entry name" value="TPR_12"/>
    <property type="match status" value="2"/>
</dbReference>
<dbReference type="RefSeq" id="WP_073794231.1">
    <property type="nucleotide sequence ID" value="NZ_LFBV01000010.1"/>
</dbReference>
<feature type="domain" description="OmpR/PhoB-type" evidence="8">
    <location>
        <begin position="1"/>
        <end position="102"/>
    </location>
</feature>